<feature type="region of interest" description="Disordered" evidence="1">
    <location>
        <begin position="634"/>
        <end position="703"/>
    </location>
</feature>
<sequence length="963" mass="106597">MKHSKSPSSTSCWASLLNCFSTLHPQPSPPGSPVLPPRRPSETSLKSLKALSIPLPPLPSPSISVFRRRVSTMPPKPPSPSPTNTTQLRTLLEQPSTPTKQELTTILNFPTPDAQLDTLLKDPLITAYFRKLRRRLEECGGSAAGSRVAKVERSGKGFMYATGRGSVSSGNDGVEKSRPKSKPENKSPIPEDSGLNLDLSKEAAEKVVGDAVQILQQQTPWAFKDEVALEADEPRKGREGEYCTWWLVVFVEGGFLRGVGKEGVGGKEKEELESLCWIAWGVLDGYSRSAVKGEANDMGIGQVECQNARRLHFEVLVEIAEISLGMNKMKIMALYYPIYDASVESNKVNCAKGRSRFSRAAGDLEAAAGYKAVVSCLERLPIFLFHTLQTRHSQRNSKSFKVSSCQALAPSLATQVALALHNFSQPHQTRVYLICTDWKASAYPELVWALEHFGLHPDQVNSLYMDSWLTNEGIDIKKVIPATPLAYNRDIEDDRMLYILGFPDLLTPIGMRNFINSVTRMNIVEKCVVVVDTVSQCSFRWVVLDTPLAADYVIAKCHNLIVVDWARPDIEYTLHVCRAVGPSKHVNIYAPTSPIKAPVPITPEMERRGRVLFQDTNPAPGRAQQLPRIIETVHGHPSPPRQVVPQVVTSSPLRYSPPRRLPTPAQKLDEQMQTPKSWTPEDDIGLDDDEEDEPPAPVSTFNKTPPRIFVTQAASWAAIANTANPNAQLVELHPGKKAHHSKSGGLPHVVAYGGSRETRDDTLRVVFLLDLPSHITTQDISDAIHEGPLRSISFGFDEEKGTRFAGVIFQYAVDAELFHSIMVKERAENRPTRFRFTVEAVRGEPFPCDEYLRLMDPPTYASRRLTIVKSRFFFMFGEVHVKALCEKLVGRDTVQLIWLYNGGNATIVFADVPSAVTVKNALDRMAAGIGLPSGQSPATWDGLQTTFSKDPCAVPLEFKTAMN</sequence>
<protein>
    <recommendedName>
        <fullName evidence="4">RRM domain-containing protein</fullName>
    </recommendedName>
</protein>
<evidence type="ECO:0008006" key="4">
    <source>
        <dbReference type="Google" id="ProtNLM"/>
    </source>
</evidence>
<feature type="compositionally biased region" description="Low complexity" evidence="1">
    <location>
        <begin position="643"/>
        <end position="664"/>
    </location>
</feature>
<feature type="region of interest" description="Disordered" evidence="1">
    <location>
        <begin position="159"/>
        <end position="195"/>
    </location>
</feature>
<comment type="caution">
    <text evidence="2">The sequence shown here is derived from an EMBL/GenBank/DDBJ whole genome shotgun (WGS) entry which is preliminary data.</text>
</comment>
<gene>
    <name evidence="2" type="ORF">HYFRA_00012214</name>
</gene>
<accession>A0A9N9L2S7</accession>
<evidence type="ECO:0000313" key="2">
    <source>
        <dbReference type="EMBL" id="CAG8956670.1"/>
    </source>
</evidence>
<feature type="compositionally biased region" description="Pro residues" evidence="1">
    <location>
        <begin position="26"/>
        <end position="38"/>
    </location>
</feature>
<dbReference type="OrthoDB" id="77405at2759"/>
<evidence type="ECO:0000313" key="3">
    <source>
        <dbReference type="Proteomes" id="UP000696280"/>
    </source>
</evidence>
<reference evidence="2" key="1">
    <citation type="submission" date="2021-07" db="EMBL/GenBank/DDBJ databases">
        <authorList>
            <person name="Durling M."/>
        </authorList>
    </citation>
    <scope>NUCLEOTIDE SEQUENCE</scope>
</reference>
<dbReference type="AlphaFoldDB" id="A0A9N9L2S7"/>
<organism evidence="2 3">
    <name type="scientific">Hymenoscyphus fraxineus</name>
    <dbReference type="NCBI Taxonomy" id="746836"/>
    <lineage>
        <taxon>Eukaryota</taxon>
        <taxon>Fungi</taxon>
        <taxon>Dikarya</taxon>
        <taxon>Ascomycota</taxon>
        <taxon>Pezizomycotina</taxon>
        <taxon>Leotiomycetes</taxon>
        <taxon>Helotiales</taxon>
        <taxon>Helotiaceae</taxon>
        <taxon>Hymenoscyphus</taxon>
    </lineage>
</organism>
<proteinExistence type="predicted"/>
<dbReference type="EMBL" id="CAJVRL010000072">
    <property type="protein sequence ID" value="CAG8956670.1"/>
    <property type="molecule type" value="Genomic_DNA"/>
</dbReference>
<feature type="compositionally biased region" description="Basic and acidic residues" evidence="1">
    <location>
        <begin position="173"/>
        <end position="185"/>
    </location>
</feature>
<name>A0A9N9L2S7_9HELO</name>
<feature type="region of interest" description="Disordered" evidence="1">
    <location>
        <begin position="24"/>
        <end position="44"/>
    </location>
</feature>
<dbReference type="Proteomes" id="UP000696280">
    <property type="component" value="Unassembled WGS sequence"/>
</dbReference>
<evidence type="ECO:0000256" key="1">
    <source>
        <dbReference type="SAM" id="MobiDB-lite"/>
    </source>
</evidence>
<keyword evidence="3" id="KW-1185">Reference proteome</keyword>
<feature type="compositionally biased region" description="Acidic residues" evidence="1">
    <location>
        <begin position="680"/>
        <end position="694"/>
    </location>
</feature>